<proteinExistence type="predicted"/>
<keyword evidence="2" id="KW-1185">Reference proteome</keyword>
<name>A0A3M8QD69_9GAMM</name>
<protein>
    <submittedName>
        <fullName evidence="1">Uncharacterized protein</fullName>
    </submittedName>
</protein>
<comment type="caution">
    <text evidence="1">The sequence shown here is derived from an EMBL/GenBank/DDBJ whole genome shotgun (WGS) entry which is preliminary data.</text>
</comment>
<dbReference type="RefSeq" id="WP_123094295.1">
    <property type="nucleotide sequence ID" value="NZ_RIZG01000001.1"/>
</dbReference>
<gene>
    <name evidence="1" type="ORF">EBI00_02310</name>
</gene>
<dbReference type="AlphaFoldDB" id="A0A3M8QD69"/>
<dbReference type="Proteomes" id="UP000280507">
    <property type="component" value="Unassembled WGS sequence"/>
</dbReference>
<evidence type="ECO:0000313" key="1">
    <source>
        <dbReference type="EMBL" id="RNF52954.1"/>
    </source>
</evidence>
<reference evidence="1 2" key="1">
    <citation type="journal article" date="2012" name="Int. J. Syst. Evol. Microbiol.">
        <title>Marinomonas hwangdonensis sp. nov., isolated from seawater.</title>
        <authorList>
            <person name="Jung Y.T."/>
            <person name="Oh T.K."/>
            <person name="Yoon J.H."/>
        </authorList>
    </citation>
    <scope>NUCLEOTIDE SEQUENCE [LARGE SCALE GENOMIC DNA]</scope>
    <source>
        <strain evidence="1 2">HDW-15</strain>
    </source>
</reference>
<organism evidence="1 2">
    <name type="scientific">Marinomonas hwangdonensis</name>
    <dbReference type="NCBI Taxonomy" id="1053647"/>
    <lineage>
        <taxon>Bacteria</taxon>
        <taxon>Pseudomonadati</taxon>
        <taxon>Pseudomonadota</taxon>
        <taxon>Gammaproteobacteria</taxon>
        <taxon>Oceanospirillales</taxon>
        <taxon>Oceanospirillaceae</taxon>
        <taxon>Marinomonas</taxon>
    </lineage>
</organism>
<dbReference type="EMBL" id="RIZG01000001">
    <property type="protein sequence ID" value="RNF52954.1"/>
    <property type="molecule type" value="Genomic_DNA"/>
</dbReference>
<accession>A0A3M8QD69</accession>
<sequence>MDADKNFNNLDLQTKSNILPLFGDSSSANISASSEFTRYEKNQNNVVNFRFYSIKNENEKAIAQLLNSAQKLTW</sequence>
<evidence type="ECO:0000313" key="2">
    <source>
        <dbReference type="Proteomes" id="UP000280507"/>
    </source>
</evidence>